<comment type="caution">
    <text evidence="1">The sequence shown here is derived from an EMBL/GenBank/DDBJ whole genome shotgun (WGS) entry which is preliminary data.</text>
</comment>
<reference evidence="1" key="1">
    <citation type="submission" date="2023-03" db="EMBL/GenBank/DDBJ databases">
        <title>Electrophorus voltai genome.</title>
        <authorList>
            <person name="Bian C."/>
        </authorList>
    </citation>
    <scope>NUCLEOTIDE SEQUENCE</scope>
    <source>
        <strain evidence="1">CB-2022</strain>
        <tissue evidence="1">Muscle</tissue>
    </source>
</reference>
<evidence type="ECO:0000313" key="1">
    <source>
        <dbReference type="EMBL" id="KAK1796840.1"/>
    </source>
</evidence>
<dbReference type="AlphaFoldDB" id="A0AAD8ZD30"/>
<name>A0AAD8ZD30_9TELE</name>
<organism evidence="1 2">
    <name type="scientific">Electrophorus voltai</name>
    <dbReference type="NCBI Taxonomy" id="2609070"/>
    <lineage>
        <taxon>Eukaryota</taxon>
        <taxon>Metazoa</taxon>
        <taxon>Chordata</taxon>
        <taxon>Craniata</taxon>
        <taxon>Vertebrata</taxon>
        <taxon>Euteleostomi</taxon>
        <taxon>Actinopterygii</taxon>
        <taxon>Neopterygii</taxon>
        <taxon>Teleostei</taxon>
        <taxon>Ostariophysi</taxon>
        <taxon>Gymnotiformes</taxon>
        <taxon>Gymnotoidei</taxon>
        <taxon>Gymnotidae</taxon>
        <taxon>Electrophorus</taxon>
    </lineage>
</organism>
<sequence>MGSLLSQGIAAWYGSSTAMDTEALERVMKTAQSITNTGDGYIERRREGAFAPCSWTASPAPLTSFISSERSQGSSVLVPPCAA</sequence>
<keyword evidence="2" id="KW-1185">Reference proteome</keyword>
<gene>
    <name evidence="1" type="ORF">P4O66_000928</name>
</gene>
<proteinExistence type="predicted"/>
<protein>
    <submittedName>
        <fullName evidence="1">Uncharacterized protein</fullName>
    </submittedName>
</protein>
<evidence type="ECO:0000313" key="2">
    <source>
        <dbReference type="Proteomes" id="UP001239994"/>
    </source>
</evidence>
<dbReference type="EMBL" id="JAROKS010000014">
    <property type="protein sequence ID" value="KAK1796840.1"/>
    <property type="molecule type" value="Genomic_DNA"/>
</dbReference>
<dbReference type="Proteomes" id="UP001239994">
    <property type="component" value="Unassembled WGS sequence"/>
</dbReference>
<accession>A0AAD8ZD30</accession>